<dbReference type="GO" id="GO:0046540">
    <property type="term" value="C:U4/U6 x U5 tri-snRNP complex"/>
    <property type="evidence" value="ECO:0007669"/>
    <property type="project" value="UniProtKB-UniRule"/>
</dbReference>
<evidence type="ECO:0000256" key="8">
    <source>
        <dbReference type="ARBA" id="ARBA00023274"/>
    </source>
</evidence>
<evidence type="ECO:0000256" key="3">
    <source>
        <dbReference type="ARBA" id="ARBA00022664"/>
    </source>
</evidence>
<comment type="subcellular location">
    <subcellularLocation>
        <location evidence="1 9">Nucleus</location>
    </subcellularLocation>
</comment>
<evidence type="ECO:0000313" key="14">
    <source>
        <dbReference type="Proteomes" id="UP000310687"/>
    </source>
</evidence>
<evidence type="ECO:0000256" key="1">
    <source>
        <dbReference type="ARBA" id="ARBA00004123"/>
    </source>
</evidence>
<dbReference type="SMART" id="SM00651">
    <property type="entry name" value="Sm"/>
    <property type="match status" value="1"/>
</dbReference>
<dbReference type="InterPro" id="IPR040002">
    <property type="entry name" value="Sm-like_LSM3"/>
</dbReference>
<keyword evidence="6 9" id="KW-0508">mRNA splicing</keyword>
<dbReference type="GO" id="GO:0003723">
    <property type="term" value="F:RNA binding"/>
    <property type="evidence" value="ECO:0007669"/>
    <property type="project" value="UniProtKB-UniRule"/>
</dbReference>
<sequence length="116" mass="13009">MADVEDNTANPVNEPLDLVRLSLNEIVFVKLRGDRELQGRLHAYDSHCNLVLGEVEETIYVIDDDDETESVRTLKKQSEMLFVRGTQSVSIPEPWTFATHTLPTGDSVVLISPQAQ</sequence>
<dbReference type="GO" id="GO:0005681">
    <property type="term" value="C:spliceosomal complex"/>
    <property type="evidence" value="ECO:0007669"/>
    <property type="project" value="UniProtKB-KW"/>
</dbReference>
<protein>
    <recommendedName>
        <fullName evidence="9">LSM complex subunit LSM3</fullName>
    </recommendedName>
</protein>
<keyword evidence="5 9" id="KW-0694">RNA-binding</keyword>
<keyword evidence="7 9" id="KW-0539">Nucleus</keyword>
<feature type="domain" description="Sm" evidence="10">
    <location>
        <begin position="14"/>
        <end position="97"/>
    </location>
</feature>
<evidence type="ECO:0000256" key="7">
    <source>
        <dbReference type="ARBA" id="ARBA00023242"/>
    </source>
</evidence>
<organism evidence="11 14">
    <name type="scientific">Aureobasidium pullulans</name>
    <name type="common">Black yeast</name>
    <name type="synonym">Pullularia pullulans</name>
    <dbReference type="NCBI Taxonomy" id="5580"/>
    <lineage>
        <taxon>Eukaryota</taxon>
        <taxon>Fungi</taxon>
        <taxon>Dikarya</taxon>
        <taxon>Ascomycota</taxon>
        <taxon>Pezizomycotina</taxon>
        <taxon>Dothideomycetes</taxon>
        <taxon>Dothideomycetidae</taxon>
        <taxon>Dothideales</taxon>
        <taxon>Saccotheciaceae</taxon>
        <taxon>Aureobasidium</taxon>
    </lineage>
</organism>
<evidence type="ECO:0000256" key="5">
    <source>
        <dbReference type="ARBA" id="ARBA00022884"/>
    </source>
</evidence>
<evidence type="ECO:0000313" key="11">
    <source>
        <dbReference type="EMBL" id="THW43643.1"/>
    </source>
</evidence>
<keyword evidence="8 9" id="KW-0687">Ribonucleoprotein</keyword>
<keyword evidence="3 9" id="KW-0507">mRNA processing</keyword>
<dbReference type="AlphaFoldDB" id="A0A4S9FPH3"/>
<comment type="caution">
    <text evidence="11">The sequence shown here is derived from an EMBL/GenBank/DDBJ whole genome shotgun (WGS) entry which is preliminary data.</text>
</comment>
<name>A0A4S9FPH3_AURPU</name>
<gene>
    <name evidence="9" type="primary">LSM3</name>
    <name evidence="12" type="ORF">D6D12_07110</name>
    <name evidence="11" type="ORF">D6D22_04393</name>
</gene>
<dbReference type="FunFam" id="2.30.30.100:FF:000036">
    <property type="entry name" value="U6 snRNA-associated Sm-like protein LSm3"/>
    <property type="match status" value="1"/>
</dbReference>
<dbReference type="PROSITE" id="PS52002">
    <property type="entry name" value="SM"/>
    <property type="match status" value="1"/>
</dbReference>
<dbReference type="Proteomes" id="UP000310687">
    <property type="component" value="Unassembled WGS sequence"/>
</dbReference>
<evidence type="ECO:0000256" key="4">
    <source>
        <dbReference type="ARBA" id="ARBA00022728"/>
    </source>
</evidence>
<comment type="subunit">
    <text evidence="9">LSm subunits form a heteromer with a doughnut shape.</text>
</comment>
<comment type="function">
    <text evidence="9">Binds specifically to the 3'-terminal U-tract of U6 snRNA.</text>
</comment>
<evidence type="ECO:0000259" key="10">
    <source>
        <dbReference type="PROSITE" id="PS52002"/>
    </source>
</evidence>
<dbReference type="InterPro" id="IPR001163">
    <property type="entry name" value="Sm_dom_euk/arc"/>
</dbReference>
<dbReference type="GO" id="GO:0005688">
    <property type="term" value="C:U6 snRNP"/>
    <property type="evidence" value="ECO:0007669"/>
    <property type="project" value="UniProtKB-UniRule"/>
</dbReference>
<dbReference type="Pfam" id="PF01423">
    <property type="entry name" value="LSM"/>
    <property type="match status" value="1"/>
</dbReference>
<dbReference type="GO" id="GO:0000398">
    <property type="term" value="P:mRNA splicing, via spliceosome"/>
    <property type="evidence" value="ECO:0007669"/>
    <property type="project" value="UniProtKB-UniRule"/>
</dbReference>
<dbReference type="CDD" id="cd01730">
    <property type="entry name" value="LSm3"/>
    <property type="match status" value="1"/>
</dbReference>
<keyword evidence="4 9" id="KW-0747">Spliceosome</keyword>
<dbReference type="InterPro" id="IPR010920">
    <property type="entry name" value="LSM_dom_sf"/>
</dbReference>
<dbReference type="EMBL" id="QZAL01000049">
    <property type="protein sequence ID" value="THW43643.1"/>
    <property type="molecule type" value="Genomic_DNA"/>
</dbReference>
<proteinExistence type="inferred from homology"/>
<dbReference type="Proteomes" id="UP000310374">
    <property type="component" value="Unassembled WGS sequence"/>
</dbReference>
<dbReference type="InterPro" id="IPR047575">
    <property type="entry name" value="Sm"/>
</dbReference>
<evidence type="ECO:0000313" key="13">
    <source>
        <dbReference type="Proteomes" id="UP000310374"/>
    </source>
</evidence>
<accession>A0A4S9FPH3</accession>
<evidence type="ECO:0000256" key="2">
    <source>
        <dbReference type="ARBA" id="ARBA00006850"/>
    </source>
</evidence>
<reference evidence="13 14" key="1">
    <citation type="submission" date="2018-10" db="EMBL/GenBank/DDBJ databases">
        <title>Fifty Aureobasidium pullulans genomes reveal a recombining polyextremotolerant generalist.</title>
        <authorList>
            <person name="Gostincar C."/>
            <person name="Turk M."/>
            <person name="Zajc J."/>
            <person name="Gunde-Cimerman N."/>
        </authorList>
    </citation>
    <scope>NUCLEOTIDE SEQUENCE [LARGE SCALE GENOMIC DNA]</scope>
    <source>
        <strain evidence="12 13">EXF-10081</strain>
        <strain evidence="11 14">EXF-11013</strain>
    </source>
</reference>
<evidence type="ECO:0000256" key="9">
    <source>
        <dbReference type="RuleBase" id="RU365046"/>
    </source>
</evidence>
<evidence type="ECO:0000313" key="12">
    <source>
        <dbReference type="EMBL" id="THX25167.1"/>
    </source>
</evidence>
<dbReference type="Gene3D" id="2.30.30.100">
    <property type="match status" value="1"/>
</dbReference>
<dbReference type="SUPFAM" id="SSF50182">
    <property type="entry name" value="Sm-like ribonucleoproteins"/>
    <property type="match status" value="1"/>
</dbReference>
<dbReference type="EMBL" id="QZAT01000104">
    <property type="protein sequence ID" value="THX25167.1"/>
    <property type="molecule type" value="Genomic_DNA"/>
</dbReference>
<dbReference type="InterPro" id="IPR034105">
    <property type="entry name" value="Lsm3"/>
</dbReference>
<evidence type="ECO:0000256" key="6">
    <source>
        <dbReference type="ARBA" id="ARBA00023187"/>
    </source>
</evidence>
<dbReference type="PANTHER" id="PTHR13110">
    <property type="entry name" value="U6 SNRNA-ASSOCIATED SM-LIKE PROTEIN LSM3"/>
    <property type="match status" value="1"/>
</dbReference>
<comment type="similarity">
    <text evidence="2 9">Belongs to the snRNP Sm proteins family.</text>
</comment>